<evidence type="ECO:0000256" key="3">
    <source>
        <dbReference type="ARBA" id="ARBA00006793"/>
    </source>
</evidence>
<dbReference type="GO" id="GO:0003697">
    <property type="term" value="F:single-stranded DNA binding"/>
    <property type="evidence" value="ECO:0007669"/>
    <property type="project" value="TreeGrafter"/>
</dbReference>
<protein>
    <recommendedName>
        <fullName evidence="15">Structural maintenance of chromosomes protein 6</fullName>
    </recommendedName>
</protein>
<sequence>MAKRKEGSFPIPASNKRLRQEDRYDSDDEGEPSLLQSESNANSQLVSGEVGIIERIQLKNFMCHSMLGPFNFGSNINFILGNNGSGKSAILTALIVGLGGKAIVTNRGSSLKDFVKDGQSSADVSITLRNRGDDAFKPECYGDSITINQHISVEGHRSYKLKSSTGVLVSSKKEELTAILDHFNIQVDNPISVLTQEMSKLFLQSKNEADKYKFFMKATQLEQMKEDYSHIMETKARTHDQIAQGEEFLEELKKQYLVKEERYKSIAAMSEMQNELKVLQHQIAWAMVIEYTEKEIKTIRDDIAAQEARTAKFVEKVKEWQVNVAEVEHTAMQDKLQKITEEAQTLQPSCNASKTEIKTKRKAYNDAEVFFSEFKSYQTEMSKSCCRKPEKLEKQNRIDHLKEQLKMLHDQNEAVGQEIKQFQEAVRTYEEEHSRLKEEHELKQVLDQQQRQLKELKESKTNRLKRFGQYMPDLCDAIEKADQQRQFVHKPIGPLGAFIHLKDAELALGVEACLKSLVLAFCCDNYKDERVLQTLMSKFCKTSFRPQIIVSSFRSNVYDVRLRSAVHPEFPSVLTALNIDNAVVANCLIDMRSIERVLLIKNNSEARRVMQQNKPPNNCKEAFTAEGDQVLENRYYSSENSRPRFLNKDVEADISLLEKEIESKRTCLAVFQQRIRSAENDSRENKRLLVDHRQHQKELQIKMRKVKLEITDLENVEEQQSVVISTLEEEKQENKLKMNMVKGSIHNQKENVEELKHILQEAEQNFAALKDKIDNIQEDEGLRQADHELERSKINLQHYEEKERIHLESIQKSKNNLGTKEEELAEMIAKASKIHPERIEVNRTFKSLETEMNHLRRKINSEREHIGDREEIIKQFQEAKEKYQDADSKVRSLKKFIKLLDDVMTQRHKTFLYFRRFLTLRCKYYFNSLLNQRSFSGKIEFDHKYEKLSITVQPGEGNKAALDDMKSLSGGERSFSTVCFILSLWSIAESPFRCLDEFDVFMDVINRRIAVDMMVNMADSQRYRQFILLSPQNMSSLPQSTLIRILRMPDPERGQTTLNFRRRREEDEDNN</sequence>
<proteinExistence type="inferred from homology"/>
<evidence type="ECO:0000313" key="20">
    <source>
        <dbReference type="Proteomes" id="UP000694545"/>
    </source>
</evidence>
<evidence type="ECO:0000256" key="14">
    <source>
        <dbReference type="ARBA" id="ARBA00064605"/>
    </source>
</evidence>
<evidence type="ECO:0000256" key="4">
    <source>
        <dbReference type="ARBA" id="ARBA00022454"/>
    </source>
</evidence>
<dbReference type="OMA" id="MCHDHFY"/>
<dbReference type="FunFam" id="3.40.50.300:FF:000959">
    <property type="entry name" value="structural maintenance of chromosomes protein 6"/>
    <property type="match status" value="1"/>
</dbReference>
<gene>
    <name evidence="19" type="primary">SMC6</name>
</gene>
<evidence type="ECO:0000256" key="7">
    <source>
        <dbReference type="ARBA" id="ARBA00022840"/>
    </source>
</evidence>
<dbReference type="GO" id="GO:0016887">
    <property type="term" value="F:ATP hydrolysis activity"/>
    <property type="evidence" value="ECO:0007669"/>
    <property type="project" value="InterPro"/>
</dbReference>
<comment type="subunit">
    <text evidence="14">Forms a heterodimer with smc5. Component of the SMC5-SMC6 complex which consists at least of smc5, smc6, nsmce2, nsmce1 and nsmce4a.</text>
</comment>
<reference evidence="19" key="2">
    <citation type="submission" date="2025-09" db="UniProtKB">
        <authorList>
            <consortium name="Ensembl"/>
        </authorList>
    </citation>
    <scope>IDENTIFICATION</scope>
</reference>
<feature type="coiled-coil region" evidence="16">
    <location>
        <begin position="391"/>
        <end position="466"/>
    </location>
</feature>
<keyword evidence="20" id="KW-1185">Reference proteome</keyword>
<name>A0A8D2L6F4_VARKO</name>
<evidence type="ECO:0000256" key="6">
    <source>
        <dbReference type="ARBA" id="ARBA00022763"/>
    </source>
</evidence>
<evidence type="ECO:0000259" key="18">
    <source>
        <dbReference type="Pfam" id="PF13476"/>
    </source>
</evidence>
<dbReference type="Gene3D" id="3.40.50.300">
    <property type="entry name" value="P-loop containing nucleotide triphosphate hydrolases"/>
    <property type="match status" value="2"/>
</dbReference>
<evidence type="ECO:0000313" key="19">
    <source>
        <dbReference type="Ensembl" id="ENSVKKP00000017650.1"/>
    </source>
</evidence>
<evidence type="ECO:0000256" key="10">
    <source>
        <dbReference type="ARBA" id="ARBA00023172"/>
    </source>
</evidence>
<dbReference type="InterPro" id="IPR038729">
    <property type="entry name" value="Rad50/SbcC_AAA"/>
</dbReference>
<dbReference type="GO" id="GO:0003684">
    <property type="term" value="F:damaged DNA binding"/>
    <property type="evidence" value="ECO:0007669"/>
    <property type="project" value="TreeGrafter"/>
</dbReference>
<dbReference type="GO" id="GO:0035861">
    <property type="term" value="C:site of double-strand break"/>
    <property type="evidence" value="ECO:0007669"/>
    <property type="project" value="TreeGrafter"/>
</dbReference>
<feature type="coiled-coil region" evidence="16">
    <location>
        <begin position="289"/>
        <end position="342"/>
    </location>
</feature>
<dbReference type="Proteomes" id="UP000694545">
    <property type="component" value="Unplaced"/>
</dbReference>
<dbReference type="GO" id="GO:0005524">
    <property type="term" value="F:ATP binding"/>
    <property type="evidence" value="ECO:0007669"/>
    <property type="project" value="UniProtKB-KW"/>
</dbReference>
<evidence type="ECO:0000256" key="5">
    <source>
        <dbReference type="ARBA" id="ARBA00022741"/>
    </source>
</evidence>
<dbReference type="PANTHER" id="PTHR19306:SF6">
    <property type="entry name" value="STRUCTURAL MAINTENANCE OF CHROMOSOMES PROTEIN 6"/>
    <property type="match status" value="1"/>
</dbReference>
<comment type="subcellular location">
    <subcellularLocation>
        <location evidence="2">Chromosome</location>
        <location evidence="2">Telomere</location>
    </subcellularLocation>
    <subcellularLocation>
        <location evidence="1">Nucleus</location>
    </subcellularLocation>
</comment>
<evidence type="ECO:0000256" key="1">
    <source>
        <dbReference type="ARBA" id="ARBA00004123"/>
    </source>
</evidence>
<evidence type="ECO:0000256" key="11">
    <source>
        <dbReference type="ARBA" id="ARBA00023204"/>
    </source>
</evidence>
<keyword evidence="4" id="KW-0158">Chromosome</keyword>
<dbReference type="PANTHER" id="PTHR19306">
    <property type="entry name" value="STRUCTURAL MAINTENANCE OF CHROMOSOMES 5,6 SMC5, SMC6"/>
    <property type="match status" value="1"/>
</dbReference>
<keyword evidence="5" id="KW-0547">Nucleotide-binding</keyword>
<feature type="region of interest" description="Disordered" evidence="17">
    <location>
        <begin position="1"/>
        <end position="42"/>
    </location>
</feature>
<evidence type="ECO:0000256" key="15">
    <source>
        <dbReference type="ARBA" id="ARBA00069480"/>
    </source>
</evidence>
<comment type="similarity">
    <text evidence="3">Belongs to the SMC family. SMC6 subfamily.</text>
</comment>
<keyword evidence="7" id="KW-0067">ATP-binding</keyword>
<evidence type="ECO:0000256" key="16">
    <source>
        <dbReference type="SAM" id="Coils"/>
    </source>
</evidence>
<keyword evidence="8" id="KW-0779">Telomere</keyword>
<evidence type="ECO:0000256" key="8">
    <source>
        <dbReference type="ARBA" id="ARBA00022895"/>
    </source>
</evidence>
<dbReference type="FunFam" id="3.40.50.300:FF:003232">
    <property type="entry name" value="Structural maintenance of chromosomes 6, gene 1"/>
    <property type="match status" value="1"/>
</dbReference>
<dbReference type="GO" id="GO:0000724">
    <property type="term" value="P:double-strand break repair via homologous recombination"/>
    <property type="evidence" value="ECO:0007669"/>
    <property type="project" value="TreeGrafter"/>
</dbReference>
<dbReference type="Pfam" id="PF13476">
    <property type="entry name" value="AAA_23"/>
    <property type="match status" value="1"/>
</dbReference>
<keyword evidence="6" id="KW-0227">DNA damage</keyword>
<dbReference type="Ensembl" id="ENSVKKT00000018089.1">
    <property type="protein sequence ID" value="ENSVKKP00000017650.1"/>
    <property type="gene ID" value="ENSVKKG00000011743.1"/>
</dbReference>
<evidence type="ECO:0000256" key="13">
    <source>
        <dbReference type="ARBA" id="ARBA00053909"/>
    </source>
</evidence>
<evidence type="ECO:0000256" key="12">
    <source>
        <dbReference type="ARBA" id="ARBA00023242"/>
    </source>
</evidence>
<dbReference type="SUPFAM" id="SSF52540">
    <property type="entry name" value="P-loop containing nucleoside triphosphate hydrolases"/>
    <property type="match status" value="2"/>
</dbReference>
<accession>A0A8D2L6F4</accession>
<dbReference type="InterPro" id="IPR027417">
    <property type="entry name" value="P-loop_NTPase"/>
</dbReference>
<evidence type="ECO:0000256" key="17">
    <source>
        <dbReference type="SAM" id="MobiDB-lite"/>
    </source>
</evidence>
<dbReference type="GO" id="GO:0000781">
    <property type="term" value="C:chromosome, telomeric region"/>
    <property type="evidence" value="ECO:0007669"/>
    <property type="project" value="UniProtKB-SubCell"/>
</dbReference>
<keyword evidence="12" id="KW-0539">Nucleus</keyword>
<keyword evidence="11" id="KW-0234">DNA repair</keyword>
<dbReference type="GO" id="GO:0005634">
    <property type="term" value="C:nucleus"/>
    <property type="evidence" value="ECO:0007669"/>
    <property type="project" value="UniProtKB-SubCell"/>
</dbReference>
<evidence type="ECO:0000256" key="2">
    <source>
        <dbReference type="ARBA" id="ARBA00004574"/>
    </source>
</evidence>
<organism evidence="19 20">
    <name type="scientific">Varanus komodoensis</name>
    <name type="common">Komodo dragon</name>
    <dbReference type="NCBI Taxonomy" id="61221"/>
    <lineage>
        <taxon>Eukaryota</taxon>
        <taxon>Metazoa</taxon>
        <taxon>Chordata</taxon>
        <taxon>Craniata</taxon>
        <taxon>Vertebrata</taxon>
        <taxon>Euteleostomi</taxon>
        <taxon>Lepidosauria</taxon>
        <taxon>Squamata</taxon>
        <taxon>Bifurcata</taxon>
        <taxon>Unidentata</taxon>
        <taxon>Episquamata</taxon>
        <taxon>Toxicofera</taxon>
        <taxon>Anguimorpha</taxon>
        <taxon>Paleoanguimorpha</taxon>
        <taxon>Varanoidea</taxon>
        <taxon>Varanidae</taxon>
        <taxon>Varanus</taxon>
    </lineage>
</organism>
<comment type="function">
    <text evidence="13">Core component of the SMC5-SMC6 complex, a complex involved in repair of DNA double-strand breaks by homologous recombination. The complex may promote sister chromatid homologous recombination by recruiting the SMC1-SMC3 cohesin complex to double-strand breaks. The complex is required for telomere maintenance via recombination and mediates sumoylation of shelterin complex (telosome) components.</text>
</comment>
<feature type="domain" description="Rad50/SbcC-type AAA" evidence="18">
    <location>
        <begin position="55"/>
        <end position="255"/>
    </location>
</feature>
<evidence type="ECO:0000256" key="9">
    <source>
        <dbReference type="ARBA" id="ARBA00023054"/>
    </source>
</evidence>
<dbReference type="AlphaFoldDB" id="A0A8D2L6F4"/>
<keyword evidence="9 16" id="KW-0175">Coiled coil</keyword>
<feature type="coiled-coil region" evidence="16">
    <location>
        <begin position="696"/>
        <end position="889"/>
    </location>
</feature>
<reference evidence="19" key="1">
    <citation type="submission" date="2025-08" db="UniProtKB">
        <authorList>
            <consortium name="Ensembl"/>
        </authorList>
    </citation>
    <scope>IDENTIFICATION</scope>
</reference>
<dbReference type="GO" id="GO:0030915">
    <property type="term" value="C:Smc5-Smc6 complex"/>
    <property type="evidence" value="ECO:0007669"/>
    <property type="project" value="TreeGrafter"/>
</dbReference>
<keyword evidence="10" id="KW-0233">DNA recombination</keyword>